<proteinExistence type="predicted"/>
<comment type="caution">
    <text evidence="1">The sequence shown here is derived from an EMBL/GenBank/DDBJ whole genome shotgun (WGS) entry which is preliminary data.</text>
</comment>
<dbReference type="EMBL" id="APOM01000058">
    <property type="protein sequence ID" value="ENU35198.1"/>
    <property type="molecule type" value="Genomic_DNA"/>
</dbReference>
<evidence type="ECO:0000313" key="1">
    <source>
        <dbReference type="EMBL" id="ENU35198.1"/>
    </source>
</evidence>
<keyword evidence="2" id="KW-1185">Reference proteome</keyword>
<gene>
    <name evidence="1" type="ORF">F988_02620</name>
</gene>
<dbReference type="AlphaFoldDB" id="N8RII4"/>
<accession>N8RII4</accession>
<name>N8RII4_9GAMM</name>
<dbReference type="Proteomes" id="UP000023776">
    <property type="component" value="Unassembled WGS sequence"/>
</dbReference>
<dbReference type="SUPFAM" id="SSF51735">
    <property type="entry name" value="NAD(P)-binding Rossmann-fold domains"/>
    <property type="match status" value="1"/>
</dbReference>
<dbReference type="HOGENOM" id="CLU_2581764_0_0_6"/>
<dbReference type="PATRIC" id="fig|981333.9.peg.2674"/>
<sequence>MRAIPATPKHYLPLVSVDDLCKVIVRAATDSGLVSQSLLVAPEQNILLSELTKMIAQQFNVSAPKQHVPLTILRLISNWI</sequence>
<organism evidence="1 2">
    <name type="scientific">Acinetobacter parvus DSM 16617 = CIP 108168</name>
    <dbReference type="NCBI Taxonomy" id="981333"/>
    <lineage>
        <taxon>Bacteria</taxon>
        <taxon>Pseudomonadati</taxon>
        <taxon>Pseudomonadota</taxon>
        <taxon>Gammaproteobacteria</taxon>
        <taxon>Moraxellales</taxon>
        <taxon>Moraxellaceae</taxon>
        <taxon>Acinetobacter</taxon>
    </lineage>
</organism>
<dbReference type="InterPro" id="IPR036291">
    <property type="entry name" value="NAD(P)-bd_dom_sf"/>
</dbReference>
<evidence type="ECO:0000313" key="2">
    <source>
        <dbReference type="Proteomes" id="UP000023776"/>
    </source>
</evidence>
<protein>
    <submittedName>
        <fullName evidence="1">Uncharacterized protein</fullName>
    </submittedName>
</protein>
<dbReference type="Gene3D" id="3.40.50.720">
    <property type="entry name" value="NAD(P)-binding Rossmann-like Domain"/>
    <property type="match status" value="1"/>
</dbReference>
<reference evidence="1 2" key="1">
    <citation type="submission" date="2013-02" db="EMBL/GenBank/DDBJ databases">
        <title>The Genome Sequence of Acinetobacter parvus CIP 108168.</title>
        <authorList>
            <consortium name="The Broad Institute Genome Sequencing Platform"/>
            <consortium name="The Broad Institute Genome Sequencing Center for Infectious Disease"/>
            <person name="Cerqueira G."/>
            <person name="Feldgarden M."/>
            <person name="Courvalin P."/>
            <person name="Perichon B."/>
            <person name="Grillot-Courvalin C."/>
            <person name="Clermont D."/>
            <person name="Rocha E."/>
            <person name="Yoon E.-J."/>
            <person name="Nemec A."/>
            <person name="Walker B."/>
            <person name="Young S.K."/>
            <person name="Zeng Q."/>
            <person name="Gargeya S."/>
            <person name="Fitzgerald M."/>
            <person name="Haas B."/>
            <person name="Abouelleil A."/>
            <person name="Alvarado L."/>
            <person name="Arachchi H.M."/>
            <person name="Berlin A.M."/>
            <person name="Chapman S.B."/>
            <person name="Dewar J."/>
            <person name="Goldberg J."/>
            <person name="Griggs A."/>
            <person name="Gujja S."/>
            <person name="Hansen M."/>
            <person name="Howarth C."/>
            <person name="Imamovic A."/>
            <person name="Larimer J."/>
            <person name="McCowan C."/>
            <person name="Murphy C."/>
            <person name="Neiman D."/>
            <person name="Pearson M."/>
            <person name="Priest M."/>
            <person name="Roberts A."/>
            <person name="Saif S."/>
            <person name="Shea T."/>
            <person name="Sisk P."/>
            <person name="Sykes S."/>
            <person name="Wortman J."/>
            <person name="Nusbaum C."/>
            <person name="Birren B."/>
        </authorList>
    </citation>
    <scope>NUCLEOTIDE SEQUENCE [LARGE SCALE GENOMIC DNA]</scope>
    <source>
        <strain evidence="1 2">CIP 108168</strain>
    </source>
</reference>